<dbReference type="InterPro" id="IPR015890">
    <property type="entry name" value="Chorismate_C"/>
</dbReference>
<comment type="caution">
    <text evidence="2">The sequence shown here is derived from an EMBL/GenBank/DDBJ whole genome shotgun (WGS) entry which is preliminary data.</text>
</comment>
<dbReference type="Proteomes" id="UP001249291">
    <property type="component" value="Unassembled WGS sequence"/>
</dbReference>
<sequence length="441" mass="45966">MPEPLSARVLGDRVAPEALFVALERECADVFWLDAGADASEGWSFIGTGLASSFPGDVRLDVGTAASDAGPLLRGGWVGWCDYESGARAAGAPVSEAADVPGGAWLRISRLAAFDHATGDIWVAAAETDLEEWAVFVTHAAAMTALDGEPAPHGGASRRVEARHTPTEYAALIERCRELIRAGIAYQLCLTTRFTVPGVHDGVAVYRRLRAATPAHHGGFIRIGGRSLLSASPEQFLHAEDGVIRTRPIKGTRPRGVDDAHDAALASELAVDAKERAENVMIVDLMRNDLSRVCEPGSIRVDALWAVETYPAVHQLVSTVSGTAAAGTTASALLEASFPAGSMTGAPKLSAMTRLHDLEGAPRGVYAGCFGYIGDDGALDLAMVIRSIVLDGAEAVVGAGGGITWRSVAASEVAEVATKARAPLSALGAEMPAAWASDILN</sequence>
<dbReference type="PRINTS" id="PR00095">
    <property type="entry name" value="ANTSNTHASEI"/>
</dbReference>
<keyword evidence="2" id="KW-0032">Aminotransferase</keyword>
<dbReference type="SUPFAM" id="SSF56322">
    <property type="entry name" value="ADC synthase"/>
    <property type="match status" value="1"/>
</dbReference>
<dbReference type="RefSeq" id="WP_309689235.1">
    <property type="nucleotide sequence ID" value="NZ_JAVIZQ010000001.1"/>
</dbReference>
<keyword evidence="2" id="KW-0808">Transferase</keyword>
<dbReference type="Gene3D" id="3.60.120.10">
    <property type="entry name" value="Anthranilate synthase"/>
    <property type="match status" value="1"/>
</dbReference>
<feature type="domain" description="Chorismate-utilising enzyme C-terminal" evidence="1">
    <location>
        <begin position="167"/>
        <end position="419"/>
    </location>
</feature>
<evidence type="ECO:0000313" key="2">
    <source>
        <dbReference type="EMBL" id="MDR6141854.1"/>
    </source>
</evidence>
<gene>
    <name evidence="2" type="ORF">QE375_001408</name>
</gene>
<evidence type="ECO:0000313" key="3">
    <source>
        <dbReference type="Proteomes" id="UP001249291"/>
    </source>
</evidence>
<evidence type="ECO:0000259" key="1">
    <source>
        <dbReference type="Pfam" id="PF00425"/>
    </source>
</evidence>
<dbReference type="InterPro" id="IPR005801">
    <property type="entry name" value="ADC_synthase"/>
</dbReference>
<accession>A0ABU1HRC1</accession>
<dbReference type="EMBL" id="JAVIZQ010000001">
    <property type="protein sequence ID" value="MDR6141854.1"/>
    <property type="molecule type" value="Genomic_DNA"/>
</dbReference>
<protein>
    <submittedName>
        <fullName evidence="2">Para-aminobenzoate synthetase component 1</fullName>
        <ecNumber evidence="2">2.6.1.85</ecNumber>
    </submittedName>
</protein>
<name>A0ABU1HRC1_9MICO</name>
<dbReference type="Pfam" id="PF00425">
    <property type="entry name" value="Chorismate_bind"/>
    <property type="match status" value="1"/>
</dbReference>
<reference evidence="2 3" key="1">
    <citation type="submission" date="2023-08" db="EMBL/GenBank/DDBJ databases">
        <title>Functional and genomic diversity of the sorghum phyllosphere microbiome.</title>
        <authorList>
            <person name="Shade A."/>
        </authorList>
    </citation>
    <scope>NUCLEOTIDE SEQUENCE [LARGE SCALE GENOMIC DNA]</scope>
    <source>
        <strain evidence="2 3">SORGH_AS_0445</strain>
    </source>
</reference>
<dbReference type="PANTHER" id="PTHR11236:SF18">
    <property type="entry name" value="AMINODEOXYCHORISMATE SYNTHASE"/>
    <property type="match status" value="1"/>
</dbReference>
<dbReference type="InterPro" id="IPR019999">
    <property type="entry name" value="Anth_synth_I-like"/>
</dbReference>
<keyword evidence="3" id="KW-1185">Reference proteome</keyword>
<dbReference type="GO" id="GO:0046820">
    <property type="term" value="F:4-amino-4-deoxychorismate synthase activity"/>
    <property type="evidence" value="ECO:0007669"/>
    <property type="project" value="UniProtKB-EC"/>
</dbReference>
<dbReference type="PANTHER" id="PTHR11236">
    <property type="entry name" value="AMINOBENZOATE/ANTHRANILATE SYNTHASE"/>
    <property type="match status" value="1"/>
</dbReference>
<organism evidence="2 3">
    <name type="scientific">Microbacterium foliorum</name>
    <dbReference type="NCBI Taxonomy" id="104336"/>
    <lineage>
        <taxon>Bacteria</taxon>
        <taxon>Bacillati</taxon>
        <taxon>Actinomycetota</taxon>
        <taxon>Actinomycetes</taxon>
        <taxon>Micrococcales</taxon>
        <taxon>Microbacteriaceae</taxon>
        <taxon>Microbacterium</taxon>
    </lineage>
</organism>
<proteinExistence type="predicted"/>
<dbReference type="EC" id="2.6.1.85" evidence="2"/>